<reference evidence="1 2" key="1">
    <citation type="submission" date="2021-08" db="EMBL/GenBank/DDBJ databases">
        <title>Draft Genome Sequence of Phanerochaete sordida strain YK-624.</title>
        <authorList>
            <person name="Mori T."/>
            <person name="Dohra H."/>
            <person name="Suzuki T."/>
            <person name="Kawagishi H."/>
            <person name="Hirai H."/>
        </authorList>
    </citation>
    <scope>NUCLEOTIDE SEQUENCE [LARGE SCALE GENOMIC DNA]</scope>
    <source>
        <strain evidence="1 2">YK-624</strain>
    </source>
</reference>
<keyword evidence="2" id="KW-1185">Reference proteome</keyword>
<dbReference type="EMBL" id="BPQB01000038">
    <property type="protein sequence ID" value="GJE94245.1"/>
    <property type="molecule type" value="Genomic_DNA"/>
</dbReference>
<organism evidence="1 2">
    <name type="scientific">Phanerochaete sordida</name>
    <dbReference type="NCBI Taxonomy" id="48140"/>
    <lineage>
        <taxon>Eukaryota</taxon>
        <taxon>Fungi</taxon>
        <taxon>Dikarya</taxon>
        <taxon>Basidiomycota</taxon>
        <taxon>Agaricomycotina</taxon>
        <taxon>Agaricomycetes</taxon>
        <taxon>Polyporales</taxon>
        <taxon>Phanerochaetaceae</taxon>
        <taxon>Phanerochaete</taxon>
    </lineage>
</organism>
<evidence type="ECO:0000313" key="1">
    <source>
        <dbReference type="EMBL" id="GJE94245.1"/>
    </source>
</evidence>
<proteinExistence type="predicted"/>
<accession>A0A9P3GIG7</accession>
<gene>
    <name evidence="1" type="ORF">PsYK624_104130</name>
</gene>
<sequence length="150" mass="17064">MLRLPWSEQVTLIDEPLEDLLPDAQKVLAQIKPVFTAVNALDERYYGQRIALINGVKRLVAVLVQATADAADVINTYDNNNEGQEQLRHMIKSCSELQERMGNLLSESRGRQRDFLGRQTETSSPAKRDFCLDTNLHQLSMNKYFGVDLQ</sequence>
<dbReference type="Proteomes" id="UP000703269">
    <property type="component" value="Unassembled WGS sequence"/>
</dbReference>
<dbReference type="AlphaFoldDB" id="A0A9P3GIG7"/>
<comment type="caution">
    <text evidence="1">The sequence shown here is derived from an EMBL/GenBank/DDBJ whole genome shotgun (WGS) entry which is preliminary data.</text>
</comment>
<protein>
    <submittedName>
        <fullName evidence="1">Uncharacterized protein</fullName>
    </submittedName>
</protein>
<evidence type="ECO:0000313" key="2">
    <source>
        <dbReference type="Proteomes" id="UP000703269"/>
    </source>
</evidence>
<name>A0A9P3GIG7_9APHY</name>